<protein>
    <submittedName>
        <fullName evidence="3">Uncharacterized protein</fullName>
    </submittedName>
</protein>
<feature type="compositionally biased region" description="Polar residues" evidence="1">
    <location>
        <begin position="27"/>
        <end position="39"/>
    </location>
</feature>
<dbReference type="PANTHER" id="PTHR34558:SF9">
    <property type="entry name" value="F3L24.15 PROTEIN"/>
    <property type="match status" value="1"/>
</dbReference>
<reference evidence="3" key="1">
    <citation type="submission" date="2020-06" db="EMBL/GenBank/DDBJ databases">
        <authorList>
            <person name="Li T."/>
            <person name="Hu X."/>
            <person name="Zhang T."/>
            <person name="Song X."/>
            <person name="Zhang H."/>
            <person name="Dai N."/>
            <person name="Sheng W."/>
            <person name="Hou X."/>
            <person name="Wei L."/>
        </authorList>
    </citation>
    <scope>NUCLEOTIDE SEQUENCE</scope>
    <source>
        <strain evidence="3">K16</strain>
        <tissue evidence="3">Leaf</tissue>
    </source>
</reference>
<accession>A0AAE2BNW1</accession>
<keyword evidence="2" id="KW-0472">Membrane</keyword>
<keyword evidence="2" id="KW-1133">Transmembrane helix</keyword>
<gene>
    <name evidence="3" type="ORF">Sango_2004700</name>
</gene>
<dbReference type="EMBL" id="JACGWL010000011">
    <property type="protein sequence ID" value="KAK4392269.1"/>
    <property type="molecule type" value="Genomic_DNA"/>
</dbReference>
<keyword evidence="4" id="KW-1185">Reference proteome</keyword>
<feature type="transmembrane region" description="Helical" evidence="2">
    <location>
        <begin position="86"/>
        <end position="110"/>
    </location>
</feature>
<feature type="compositionally biased region" description="Polar residues" evidence="1">
    <location>
        <begin position="139"/>
        <end position="151"/>
    </location>
</feature>
<evidence type="ECO:0000313" key="3">
    <source>
        <dbReference type="EMBL" id="KAK4392269.1"/>
    </source>
</evidence>
<keyword evidence="2" id="KW-0812">Transmembrane</keyword>
<proteinExistence type="predicted"/>
<comment type="caution">
    <text evidence="3">The sequence shown here is derived from an EMBL/GenBank/DDBJ whole genome shotgun (WGS) entry which is preliminary data.</text>
</comment>
<sequence length="151" mass="15718">MLASAESEEKLVIAEAPTAARKLGKHTLSQGKISATSRRLMSPAEPPKAEENGVFSGEVSASGEELGGEEVMKSSHQHHRSVDRSVACGGVIVGGLATTFLVAVFCYIRATGRRAVEPGSPTHSDSSLGRNNGEPAASPTHSSISVSHQKK</sequence>
<dbReference type="Proteomes" id="UP001289374">
    <property type="component" value="Unassembled WGS sequence"/>
</dbReference>
<evidence type="ECO:0000313" key="4">
    <source>
        <dbReference type="Proteomes" id="UP001289374"/>
    </source>
</evidence>
<feature type="region of interest" description="Disordered" evidence="1">
    <location>
        <begin position="23"/>
        <end position="78"/>
    </location>
</feature>
<evidence type="ECO:0000256" key="2">
    <source>
        <dbReference type="SAM" id="Phobius"/>
    </source>
</evidence>
<reference evidence="3" key="2">
    <citation type="journal article" date="2024" name="Plant">
        <title>Genomic evolution and insights into agronomic trait innovations of Sesamum species.</title>
        <authorList>
            <person name="Miao H."/>
            <person name="Wang L."/>
            <person name="Qu L."/>
            <person name="Liu H."/>
            <person name="Sun Y."/>
            <person name="Le M."/>
            <person name="Wang Q."/>
            <person name="Wei S."/>
            <person name="Zheng Y."/>
            <person name="Lin W."/>
            <person name="Duan Y."/>
            <person name="Cao H."/>
            <person name="Xiong S."/>
            <person name="Wang X."/>
            <person name="Wei L."/>
            <person name="Li C."/>
            <person name="Ma Q."/>
            <person name="Ju M."/>
            <person name="Zhao R."/>
            <person name="Li G."/>
            <person name="Mu C."/>
            <person name="Tian Q."/>
            <person name="Mei H."/>
            <person name="Zhang T."/>
            <person name="Gao T."/>
            <person name="Zhang H."/>
        </authorList>
    </citation>
    <scope>NUCLEOTIDE SEQUENCE</scope>
    <source>
        <strain evidence="3">K16</strain>
    </source>
</reference>
<feature type="compositionally biased region" description="Polar residues" evidence="1">
    <location>
        <begin position="121"/>
        <end position="130"/>
    </location>
</feature>
<dbReference type="PANTHER" id="PTHR34558">
    <property type="entry name" value="EXPRESSED PROTEIN"/>
    <property type="match status" value="1"/>
</dbReference>
<dbReference type="AlphaFoldDB" id="A0AAE2BNW1"/>
<feature type="region of interest" description="Disordered" evidence="1">
    <location>
        <begin position="115"/>
        <end position="151"/>
    </location>
</feature>
<evidence type="ECO:0000256" key="1">
    <source>
        <dbReference type="SAM" id="MobiDB-lite"/>
    </source>
</evidence>
<name>A0AAE2BNW1_9LAMI</name>
<organism evidence="3 4">
    <name type="scientific">Sesamum angolense</name>
    <dbReference type="NCBI Taxonomy" id="2727404"/>
    <lineage>
        <taxon>Eukaryota</taxon>
        <taxon>Viridiplantae</taxon>
        <taxon>Streptophyta</taxon>
        <taxon>Embryophyta</taxon>
        <taxon>Tracheophyta</taxon>
        <taxon>Spermatophyta</taxon>
        <taxon>Magnoliopsida</taxon>
        <taxon>eudicotyledons</taxon>
        <taxon>Gunneridae</taxon>
        <taxon>Pentapetalae</taxon>
        <taxon>asterids</taxon>
        <taxon>lamiids</taxon>
        <taxon>Lamiales</taxon>
        <taxon>Pedaliaceae</taxon>
        <taxon>Sesamum</taxon>
    </lineage>
</organism>